<dbReference type="Pfam" id="PF12680">
    <property type="entry name" value="SnoaL_2"/>
    <property type="match status" value="1"/>
</dbReference>
<evidence type="ECO:0000313" key="3">
    <source>
        <dbReference type="Proteomes" id="UP000013201"/>
    </source>
</evidence>
<dbReference type="InterPro" id="IPR011009">
    <property type="entry name" value="Kinase-like_dom_sf"/>
</dbReference>
<dbReference type="PANTHER" id="PTHR23020">
    <property type="entry name" value="UNCHARACTERIZED NUCLEAR HORMONE RECEPTOR-RELATED"/>
    <property type="match status" value="1"/>
</dbReference>
<dbReference type="InterPro" id="IPR037401">
    <property type="entry name" value="SnoaL-like"/>
</dbReference>
<dbReference type="InterPro" id="IPR052961">
    <property type="entry name" value="Oxido-Kinase-like_Enzymes"/>
</dbReference>
<reference evidence="2 3" key="1">
    <citation type="submission" date="2013-03" db="EMBL/GenBank/DDBJ databases">
        <authorList>
            <person name="Le V."/>
        </authorList>
    </citation>
    <scope>NUCLEOTIDE SEQUENCE [LARGE SCALE GENOMIC DNA]</scope>
    <source>
        <strain evidence="2 3">BiD32</strain>
    </source>
</reference>
<protein>
    <recommendedName>
        <fullName evidence="1">CHK kinase-like domain-containing protein</fullName>
    </recommendedName>
</protein>
<evidence type="ECO:0000259" key="1">
    <source>
        <dbReference type="SMART" id="SM00587"/>
    </source>
</evidence>
<feature type="domain" description="CHK kinase-like" evidence="1">
    <location>
        <begin position="248"/>
        <end position="423"/>
    </location>
</feature>
<dbReference type="EMBL" id="CAVK010000015">
    <property type="protein sequence ID" value="CCW16051.1"/>
    <property type="molecule type" value="Genomic_DNA"/>
</dbReference>
<evidence type="ECO:0000313" key="2">
    <source>
        <dbReference type="EMBL" id="CCW16051.1"/>
    </source>
</evidence>
<sequence length="509" mass="57066">MHRSGIELINLYWEEVWNNGNLELIREICASPIVRHDANEVTSLTHDQQIARVAAQRTRLPFFTHEVLVADEHHVCSVWNMTIREGGERELCGIEVFRVEEGRLSHCWNSGYIPGLWGRDGAEREAREPAILPSLSSIDTDWIQDILTSVDKSTPRVGVLQSVDRIGNGTLSETARVVLHYNADPENYPTTLFCKFNRSTPEIDAANKRVGFYEREINTYSFLRDHPDISAPKVYFAATNPDTGATNIVLEDLSTRTTPGDQVRGASVEEADAVVRALSHLHAKFLGTEPSDWLFDRQPRAAMFHDSYRIGAAALKEFLGSAVDACDYELIDRFEQLYLDWVNLPVGTKTVLHGDPRVDNILFEAGPSGIKAWLIDWGMTGVGSPQFDLAYFLTGSVPVDMRRQHDRRWIAEHAAELAKASPAYDLASAEMMFRAQAVGAACCNRAGRAYRRALGTRCRASDHPRSAQLRRRSRLGCLRRHTLAFYNVTGVAAPSWLTTPKRKHHGSVS</sequence>
<dbReference type="SMART" id="SM00587">
    <property type="entry name" value="CHK"/>
    <property type="match status" value="1"/>
</dbReference>
<dbReference type="AlphaFoldDB" id="N1MGF9"/>
<dbReference type="SUPFAM" id="SSF56112">
    <property type="entry name" value="Protein kinase-like (PK-like)"/>
    <property type="match status" value="1"/>
</dbReference>
<organism evidence="2 3">
    <name type="scientific">Sphingobium indicum BiD32</name>
    <dbReference type="NCBI Taxonomy" id="1301087"/>
    <lineage>
        <taxon>Bacteria</taxon>
        <taxon>Pseudomonadati</taxon>
        <taxon>Pseudomonadota</taxon>
        <taxon>Alphaproteobacteria</taxon>
        <taxon>Sphingomonadales</taxon>
        <taxon>Sphingomonadaceae</taxon>
        <taxon>Sphingobium</taxon>
    </lineage>
</organism>
<dbReference type="Pfam" id="PF02958">
    <property type="entry name" value="EcKL"/>
    <property type="match status" value="1"/>
</dbReference>
<keyword evidence="3" id="KW-1185">Reference proteome</keyword>
<dbReference type="PANTHER" id="PTHR23020:SF41">
    <property type="entry name" value="AMINOGLYCOSIDE PHOSPHOTRANSFERASE DOMAIN-CONTAINING PROTEIN"/>
    <property type="match status" value="1"/>
</dbReference>
<accession>N1MGF9</accession>
<dbReference type="InterPro" id="IPR015897">
    <property type="entry name" value="CHK_kinase-like"/>
</dbReference>
<reference evidence="3" key="2">
    <citation type="submission" date="2013-04" db="EMBL/GenBank/DDBJ databases">
        <title>Bisphenol A degrading Sphingobium sp. strain BiD32.</title>
        <authorList>
            <person name="Nielsen J.L."/>
            <person name="Zhou N.A."/>
            <person name="Kjeldal H."/>
        </authorList>
    </citation>
    <scope>NUCLEOTIDE SEQUENCE [LARGE SCALE GENOMIC DNA]</scope>
    <source>
        <strain evidence="3">BiD32</strain>
    </source>
</reference>
<dbReference type="OrthoDB" id="3806873at2"/>
<dbReference type="Gene3D" id="3.10.450.50">
    <property type="match status" value="1"/>
</dbReference>
<dbReference type="RefSeq" id="WP_006949674.1">
    <property type="nucleotide sequence ID" value="NZ_CAVK010000015.1"/>
</dbReference>
<name>N1MGF9_9SPHN</name>
<gene>
    <name evidence="2" type="ORF">EBBID32_3820</name>
</gene>
<dbReference type="InterPro" id="IPR032710">
    <property type="entry name" value="NTF2-like_dom_sf"/>
</dbReference>
<dbReference type="Proteomes" id="UP000013201">
    <property type="component" value="Unassembled WGS sequence"/>
</dbReference>
<comment type="caution">
    <text evidence="2">The sequence shown here is derived from an EMBL/GenBank/DDBJ whole genome shotgun (WGS) entry which is preliminary data.</text>
</comment>
<dbReference type="InterPro" id="IPR004119">
    <property type="entry name" value="EcKL"/>
</dbReference>
<proteinExistence type="predicted"/>
<dbReference type="SUPFAM" id="SSF54427">
    <property type="entry name" value="NTF2-like"/>
    <property type="match status" value="1"/>
</dbReference>
<dbReference type="Gene3D" id="3.90.1200.10">
    <property type="match status" value="1"/>
</dbReference>